<keyword evidence="3" id="KW-1185">Reference proteome</keyword>
<dbReference type="Proteomes" id="UP000010809">
    <property type="component" value="Chromosome"/>
</dbReference>
<evidence type="ECO:0000256" key="1">
    <source>
        <dbReference type="SAM" id="Phobius"/>
    </source>
</evidence>
<proteinExistence type="predicted"/>
<protein>
    <submittedName>
        <fullName evidence="2">Uncharacterized protein</fullName>
    </submittedName>
</protein>
<dbReference type="AlphaFoldDB" id="L0DZ88"/>
<dbReference type="STRING" id="1255043.TVNIR_2041"/>
<evidence type="ECO:0000313" key="2">
    <source>
        <dbReference type="EMBL" id="AGA33701.1"/>
    </source>
</evidence>
<feature type="transmembrane region" description="Helical" evidence="1">
    <location>
        <begin position="53"/>
        <end position="73"/>
    </location>
</feature>
<reference evidence="2" key="1">
    <citation type="submission" date="2015-12" db="EMBL/GenBank/DDBJ databases">
        <authorList>
            <person name="Tikhonova T.V."/>
            <person name="Pavlov A.R."/>
            <person name="Beletsky A.V."/>
            <person name="Mardanov A.V."/>
            <person name="Sorokin D.Y."/>
            <person name="Ravin N.V."/>
            <person name="Popov V.O."/>
        </authorList>
    </citation>
    <scope>NUCLEOTIDE SEQUENCE</scope>
    <source>
        <strain evidence="2">DSM 14787</strain>
    </source>
</reference>
<dbReference type="EMBL" id="CP003989">
    <property type="protein sequence ID" value="AGA33701.1"/>
    <property type="molecule type" value="Genomic_DNA"/>
</dbReference>
<accession>L0DZ88</accession>
<dbReference type="HOGENOM" id="CLU_1420874_0_0_6"/>
<gene>
    <name evidence="2" type="ordered locus">TVNIR_2041</name>
</gene>
<sequence>MLLSWNGTLPWFAPMREGGPGRPISLALNTVMAVFLLFLGIDQTEKGGLGGAGPALILLAVTWLGFLVLWLLIKGMLRGRDVTFVLDTKGVHIRPSVGQRKLDRRMSRLVRIVFLFTWKGGQWAAWLPSTRWREIREVLFDDRSREILVRGGAWDIRLLCDPGHHRDARAIIEARLPARSRVRTSSFGGEL</sequence>
<evidence type="ECO:0000313" key="3">
    <source>
        <dbReference type="Proteomes" id="UP000010809"/>
    </source>
</evidence>
<dbReference type="PATRIC" id="fig|1255043.3.peg.2063"/>
<keyword evidence="1" id="KW-0472">Membrane</keyword>
<name>L0DZ88_THIND</name>
<keyword evidence="1" id="KW-1133">Transmembrane helix</keyword>
<feature type="transmembrane region" description="Helical" evidence="1">
    <location>
        <begin position="24"/>
        <end position="41"/>
    </location>
</feature>
<keyword evidence="1" id="KW-0812">Transmembrane</keyword>
<organism evidence="2 3">
    <name type="scientific">Thioalkalivibrio nitratireducens (strain DSM 14787 / UNIQEM 213 / ALEN2)</name>
    <dbReference type="NCBI Taxonomy" id="1255043"/>
    <lineage>
        <taxon>Bacteria</taxon>
        <taxon>Pseudomonadati</taxon>
        <taxon>Pseudomonadota</taxon>
        <taxon>Gammaproteobacteria</taxon>
        <taxon>Chromatiales</taxon>
        <taxon>Ectothiorhodospiraceae</taxon>
        <taxon>Thioalkalivibrio</taxon>
    </lineage>
</organism>
<dbReference type="KEGG" id="tni:TVNIR_2041"/>